<feature type="region of interest" description="Disordered" evidence="1">
    <location>
        <begin position="224"/>
        <end position="250"/>
    </location>
</feature>
<dbReference type="PANTHER" id="PTHR35711:SF1">
    <property type="entry name" value="ECTODERMAL, ISOFORM F"/>
    <property type="match status" value="1"/>
</dbReference>
<feature type="region of interest" description="Disordered" evidence="1">
    <location>
        <begin position="697"/>
        <end position="729"/>
    </location>
</feature>
<name>A0A1E7ESL8_9STRA</name>
<feature type="region of interest" description="Disordered" evidence="1">
    <location>
        <begin position="364"/>
        <end position="498"/>
    </location>
</feature>
<dbReference type="InterPro" id="IPR036865">
    <property type="entry name" value="CRAL-TRIO_dom_sf"/>
</dbReference>
<dbReference type="Proteomes" id="UP000095751">
    <property type="component" value="Unassembled WGS sequence"/>
</dbReference>
<reference evidence="3 4" key="1">
    <citation type="submission" date="2016-09" db="EMBL/GenBank/DDBJ databases">
        <title>Extensive genetic diversity and differential bi-allelic expression allows diatom success in the polar Southern Ocean.</title>
        <authorList>
            <consortium name="DOE Joint Genome Institute"/>
            <person name="Mock T."/>
            <person name="Otillar R.P."/>
            <person name="Strauss J."/>
            <person name="Dupont C."/>
            <person name="Frickenhaus S."/>
            <person name="Maumus F."/>
            <person name="Mcmullan M."/>
            <person name="Sanges R."/>
            <person name="Schmutz J."/>
            <person name="Toseland A."/>
            <person name="Valas R."/>
            <person name="Veluchamy A."/>
            <person name="Ward B.J."/>
            <person name="Allen A."/>
            <person name="Barry K."/>
            <person name="Falciatore A."/>
            <person name="Ferrante M."/>
            <person name="Fortunato A.E."/>
            <person name="Gloeckner G."/>
            <person name="Gruber A."/>
            <person name="Hipkin R."/>
            <person name="Janech M."/>
            <person name="Kroth P."/>
            <person name="Leese F."/>
            <person name="Lindquist E."/>
            <person name="Lyon B.R."/>
            <person name="Martin J."/>
            <person name="Mayer C."/>
            <person name="Parker M."/>
            <person name="Quesneville H."/>
            <person name="Raymond J."/>
            <person name="Uhlig C."/>
            <person name="Valentin K.U."/>
            <person name="Worden A.Z."/>
            <person name="Armbrust E.V."/>
            <person name="Bowler C."/>
            <person name="Green B."/>
            <person name="Moulton V."/>
            <person name="Van Oosterhout C."/>
            <person name="Grigoriev I."/>
        </authorList>
    </citation>
    <scope>NUCLEOTIDE SEQUENCE [LARGE SCALE GENOMIC DNA]</scope>
    <source>
        <strain evidence="3 4">CCMP1102</strain>
    </source>
</reference>
<feature type="compositionally biased region" description="Polar residues" evidence="1">
    <location>
        <begin position="25"/>
        <end position="39"/>
    </location>
</feature>
<evidence type="ECO:0000313" key="4">
    <source>
        <dbReference type="Proteomes" id="UP000095751"/>
    </source>
</evidence>
<dbReference type="PANTHER" id="PTHR35711">
    <property type="entry name" value="EXPRESSED PROTEIN"/>
    <property type="match status" value="1"/>
</dbReference>
<feature type="compositionally biased region" description="Basic and acidic residues" evidence="1">
    <location>
        <begin position="775"/>
        <end position="789"/>
    </location>
</feature>
<feature type="compositionally biased region" description="Acidic residues" evidence="1">
    <location>
        <begin position="479"/>
        <end position="488"/>
    </location>
</feature>
<feature type="compositionally biased region" description="Basic and acidic residues" evidence="1">
    <location>
        <begin position="1554"/>
        <end position="1570"/>
    </location>
</feature>
<dbReference type="InterPro" id="IPR009769">
    <property type="entry name" value="EDR2_C"/>
</dbReference>
<keyword evidence="4" id="KW-1185">Reference proteome</keyword>
<feature type="region of interest" description="Disordered" evidence="1">
    <location>
        <begin position="314"/>
        <end position="337"/>
    </location>
</feature>
<proteinExistence type="predicted"/>
<dbReference type="InParanoid" id="A0A1E7ESL8"/>
<sequence length="1733" mass="197744">MSDALSSSSSSLFDTFKETMDQDQQLPSSQHTGNIDNDATTTTTTSSNLDFPEEKVQDLLLELYRIFRIYFIDLWSAIVNSSNEKRIFIIQKVLEFYFFIKDFIIQVYKYTLEYIIINLIPHSWKEQYNKSYEYISGEKNNFHLVLRLLMDGKFKSIYELLRIQFDDRMIVIQKQFIVLPSILEELCISFRSRPLWIQGTILFIVCYGTHKMFTYLRRSFRRRRRRRRRRDIKKHYHDRSRRQRLQMKKGQSEILHGRTSLVYGAAGDLRDEEYLIDIEDDNTDNGNRNRNGARGGGGGGLYTGERGRGRFSTFDFFGMNGPTPKATKRGRGRTTSSENVGAMIRPRTDSTNSVSDTFGEFFESFRGNKTPKTQQQAKTKTKKKTKKNRRKSMNNTNTRLRKERLGSMDVYFAPGHDQPPLKPQQCDAFSQDNRNDRTRGRTMSSADGQIHRSMGGVGNGFRSVSAEPHFRGLYNNDCNDSDDDDDDSHNDPNNYGNKDETRYLYDEFGVVTLSHRVEYYGPFNPMMYCGSSLIPPLSFEDVSRRIISTEIDLPLKRILKIDILEGKLKVIEPSTTKTQNQKWDLSYNIDNISMKFHSLDGGVMSIYNKQSNGEETSSSDISASVKEKENKQQQQQDSDFTWKEHTFESTHSAAQFQLDLLAYQVLGKPLRHLFNSLNLVHQGSLAYPGQEFVLHDNVRGGGGGSNGDNEDKDKKKGYGGDNNKKQNNKSIEASQCVTWDDAMRAMSSIPTVRIALERLWLSHRRPSEISSSFEETDKQKNDDDNDKNIGKNKGAATKDNKGKNAKDKSKIALDNDNVSVAELSLLKEEYTKNRLLLGPVDFYRLFVPTLPETAIPEGDSNNRGRMEQLLCWRKRVARASVLVRSYTRARLVANRGWNLLDPTSTSIAAATGVIQVGDHGVENITKRFAYDGNENNNVRDLNARNVIYEASVSRDVLCHVRPFDYLNDSQNDDENGGDNGSDSDNYSDSEYDYHQKYQSQQQQKHHLVLSPYQAYTYVGSHYFKAPDEMLEEGGPLHPSRDPVDMFPSLKDVIVRHPDLDFFVDCISNPDDNVMIVHLHVRSLAKGIDPQFDNVIERFSNCSEETRKRKLYLMFQLGNSVGLTFLGWLFLRLLSLYFRLTETGRDSPMNLESTRDRYGFPGFRVGAMFETYHFGGSLEIDRPNKPKNYLGVTKSVTSSYYIESVVGKMLFTKLQHHFNESTVDHTFVIEGEKNDELPERALSTLRIVRINPIKVAKDPRPYISIPVPHPCDDDDASCIERRIGDRTVPSSNTALHVIEDAVQDAVQFSLKSMKSIADLGASTLPAVLSPRKKNDDGIKGRLLVIPEQNEMGVEATNPSGHLERHGDEIDPAEKAIDWVVDILQTVMVPSRHLPAENFDPLSSSKRVPEEIEETGLVVMSQISALKMFDRNDIGRYIQNNNFEIKIAAEKLAETAAWRGRTFPIDKRRCRIELQNGQFFQQGIDRENNPVYYFRNLCRGPWRGNEEATILAILYRLDKSLNELSMTNPNMKATLIVLMGHSKRRAKKKKRGNTKKGGDSGENKSKDSNTDDEKTDAEGINSKDNDEYELDDGDDAESATAAELPVAIVKQLDLPTGSESKVNTGNPRVSPDEKWRCHTSKEMMHHLFEILLQHYPGRLSKILIVKGRGKNHYYRDQIQGKWIMKNLLKSSYQDVIDKMKFVSKTSELTPYVPVEELLAIVGGAANIDQSAYEFR</sequence>
<feature type="compositionally biased region" description="Polar residues" evidence="1">
    <location>
        <begin position="610"/>
        <end position="622"/>
    </location>
</feature>
<dbReference type="Pfam" id="PF07059">
    <property type="entry name" value="EDR2_C"/>
    <property type="match status" value="1"/>
</dbReference>
<accession>A0A1E7ESL8</accession>
<feature type="compositionally biased region" description="Gly residues" evidence="1">
    <location>
        <begin position="293"/>
        <end position="302"/>
    </location>
</feature>
<feature type="region of interest" description="Disordered" evidence="1">
    <location>
        <begin position="968"/>
        <end position="989"/>
    </location>
</feature>
<feature type="compositionally biased region" description="Basic residues" evidence="1">
    <location>
        <begin position="1540"/>
        <end position="1552"/>
    </location>
</feature>
<organism evidence="3 4">
    <name type="scientific">Fragilariopsis cylindrus CCMP1102</name>
    <dbReference type="NCBI Taxonomy" id="635003"/>
    <lineage>
        <taxon>Eukaryota</taxon>
        <taxon>Sar</taxon>
        <taxon>Stramenopiles</taxon>
        <taxon>Ochrophyta</taxon>
        <taxon>Bacillariophyta</taxon>
        <taxon>Bacillariophyceae</taxon>
        <taxon>Bacillariophycidae</taxon>
        <taxon>Bacillariales</taxon>
        <taxon>Bacillariaceae</taxon>
        <taxon>Fragilariopsis</taxon>
    </lineage>
</organism>
<evidence type="ECO:0000256" key="1">
    <source>
        <dbReference type="SAM" id="MobiDB-lite"/>
    </source>
</evidence>
<dbReference type="Gene3D" id="3.40.525.10">
    <property type="entry name" value="CRAL-TRIO lipid binding domain"/>
    <property type="match status" value="1"/>
</dbReference>
<protein>
    <recommendedName>
        <fullName evidence="2">Protein ENHANCED DISEASE RESISTANCE 2 C-terminal domain-containing protein</fullName>
    </recommendedName>
</protein>
<evidence type="ECO:0000259" key="2">
    <source>
        <dbReference type="Pfam" id="PF07059"/>
    </source>
</evidence>
<dbReference type="OrthoDB" id="75724at2759"/>
<feature type="region of interest" description="Disordered" evidence="1">
    <location>
        <begin position="25"/>
        <end position="46"/>
    </location>
</feature>
<feature type="domain" description="Protein ENHANCED DISEASE RESISTANCE 2 C-terminal" evidence="2">
    <location>
        <begin position="1169"/>
        <end position="1249"/>
    </location>
</feature>
<feature type="compositionally biased region" description="Low complexity" evidence="1">
    <location>
        <begin position="368"/>
        <end position="378"/>
    </location>
</feature>
<feature type="compositionally biased region" description="Acidic residues" evidence="1">
    <location>
        <begin position="1584"/>
        <end position="1594"/>
    </location>
</feature>
<feature type="region of interest" description="Disordered" evidence="1">
    <location>
        <begin position="280"/>
        <end position="302"/>
    </location>
</feature>
<dbReference type="KEGG" id="fcy:FRACYDRAFT_249352"/>
<gene>
    <name evidence="3" type="ORF">FRACYDRAFT_249352</name>
</gene>
<feature type="region of interest" description="Disordered" evidence="1">
    <location>
        <begin position="1540"/>
        <end position="1594"/>
    </location>
</feature>
<feature type="region of interest" description="Disordered" evidence="1">
    <location>
        <begin position="610"/>
        <end position="639"/>
    </location>
</feature>
<evidence type="ECO:0000313" key="3">
    <source>
        <dbReference type="EMBL" id="OEU09008.1"/>
    </source>
</evidence>
<feature type="compositionally biased region" description="Basic residues" evidence="1">
    <location>
        <begin position="379"/>
        <end position="392"/>
    </location>
</feature>
<feature type="region of interest" description="Disordered" evidence="1">
    <location>
        <begin position="767"/>
        <end position="808"/>
    </location>
</feature>
<dbReference type="EMBL" id="KV784378">
    <property type="protein sequence ID" value="OEU09008.1"/>
    <property type="molecule type" value="Genomic_DNA"/>
</dbReference>
<feature type="compositionally biased region" description="Basic and acidic residues" evidence="1">
    <location>
        <begin position="709"/>
        <end position="724"/>
    </location>
</feature>
<feature type="compositionally biased region" description="Basic residues" evidence="1">
    <location>
        <begin position="224"/>
        <end position="247"/>
    </location>
</feature>
<feature type="compositionally biased region" description="Basic and acidic residues" evidence="1">
    <location>
        <begin position="796"/>
        <end position="808"/>
    </location>
</feature>